<name>A0A1C7WPP8_9BACT</name>
<proteinExistence type="predicted"/>
<keyword evidence="3" id="KW-1185">Reference proteome</keyword>
<accession>A0A1C7WPP8</accession>
<evidence type="ECO:0000313" key="3">
    <source>
        <dbReference type="Proteomes" id="UP000092987"/>
    </source>
</evidence>
<gene>
    <name evidence="2" type="ORF">AA347_01210</name>
</gene>
<sequence>MIEYILSAIMLTGAILVFLLIRSYSKEEFTKTTK</sequence>
<keyword evidence="1" id="KW-0812">Transmembrane</keyword>
<evidence type="ECO:0000313" key="2">
    <source>
        <dbReference type="EMBL" id="OCL95730.1"/>
    </source>
</evidence>
<feature type="transmembrane region" description="Helical" evidence="1">
    <location>
        <begin position="6"/>
        <end position="24"/>
    </location>
</feature>
<evidence type="ECO:0000256" key="1">
    <source>
        <dbReference type="SAM" id="Phobius"/>
    </source>
</evidence>
<reference evidence="2 3" key="1">
    <citation type="submission" date="2015-10" db="EMBL/GenBank/DDBJ databases">
        <authorList>
            <person name="Rovetto F.F."/>
            <person name="Cocolin L.L."/>
            <person name="Illeghems K.K."/>
            <person name="Van Nieuwerbuegh F.F."/>
            <person name="Houf K.K."/>
        </authorList>
    </citation>
    <scope>NUCLEOTIDE SEQUENCE [LARGE SCALE GENOMIC DNA]</scope>
    <source>
        <strain evidence="2 3">LMG 24486</strain>
    </source>
</reference>
<organism evidence="2 3">
    <name type="scientific">Aliarcobacter thereius LMG 24486</name>
    <dbReference type="NCBI Taxonomy" id="1032240"/>
    <lineage>
        <taxon>Bacteria</taxon>
        <taxon>Pseudomonadati</taxon>
        <taxon>Campylobacterota</taxon>
        <taxon>Epsilonproteobacteria</taxon>
        <taxon>Campylobacterales</taxon>
        <taxon>Arcobacteraceae</taxon>
        <taxon>Aliarcobacter</taxon>
    </lineage>
</organism>
<keyword evidence="1" id="KW-0472">Membrane</keyword>
<comment type="caution">
    <text evidence="2">The sequence shown here is derived from an EMBL/GenBank/DDBJ whole genome shotgun (WGS) entry which is preliminary data.</text>
</comment>
<protein>
    <submittedName>
        <fullName evidence="2">Uncharacterized protein</fullName>
    </submittedName>
</protein>
<dbReference type="EMBL" id="LLKQ01000001">
    <property type="protein sequence ID" value="OCL95730.1"/>
    <property type="molecule type" value="Genomic_DNA"/>
</dbReference>
<dbReference type="Proteomes" id="UP000092987">
    <property type="component" value="Unassembled WGS sequence"/>
</dbReference>
<keyword evidence="1" id="KW-1133">Transmembrane helix</keyword>